<keyword evidence="2" id="KW-1133">Transmembrane helix</keyword>
<feature type="compositionally biased region" description="Pro residues" evidence="1">
    <location>
        <begin position="1"/>
        <end position="15"/>
    </location>
</feature>
<proteinExistence type="predicted"/>
<evidence type="ECO:0000313" key="4">
    <source>
        <dbReference type="Proteomes" id="UP001152755"/>
    </source>
</evidence>
<sequence>MTSPYPIPEQLPPCPDAQTGLPRPPQAPRGYKGKNRTPTNRIPRKAPPPPEGQGPRIEWFQESNRSSLVAGGLTIVFMAAFFTLRNGFGWATNWAVWLTFFLTGLAIFSCFRNSWVAAGARWLQWRKAGWVDVYTLTKINIRASGPNAYIDLADSAGRSISPKLSDIQDSQRIWDLVYNGIVHSVANGTADPDRKTRLNLKLPPRP</sequence>
<name>A0A9X4M2R8_9ACTN</name>
<keyword evidence="4" id="KW-1185">Reference proteome</keyword>
<keyword evidence="2" id="KW-0472">Membrane</keyword>
<gene>
    <name evidence="3" type="ORF">NVS88_16375</name>
</gene>
<dbReference type="RefSeq" id="WP_277830152.1">
    <property type="nucleotide sequence ID" value="NZ_JAAIVF010000001.1"/>
</dbReference>
<organism evidence="3 4">
    <name type="scientific">Speluncibacter jeojiensis</name>
    <dbReference type="NCBI Taxonomy" id="2710754"/>
    <lineage>
        <taxon>Bacteria</taxon>
        <taxon>Bacillati</taxon>
        <taxon>Actinomycetota</taxon>
        <taxon>Actinomycetes</taxon>
        <taxon>Mycobacteriales</taxon>
        <taxon>Speluncibacteraceae</taxon>
        <taxon>Speluncibacter</taxon>
    </lineage>
</organism>
<dbReference type="Proteomes" id="UP001152755">
    <property type="component" value="Unassembled WGS sequence"/>
</dbReference>
<protein>
    <submittedName>
        <fullName evidence="3">Uncharacterized protein</fullName>
    </submittedName>
</protein>
<comment type="caution">
    <text evidence="3">The sequence shown here is derived from an EMBL/GenBank/DDBJ whole genome shotgun (WGS) entry which is preliminary data.</text>
</comment>
<feature type="region of interest" description="Disordered" evidence="1">
    <location>
        <begin position="1"/>
        <end position="56"/>
    </location>
</feature>
<dbReference type="AlphaFoldDB" id="A0A9X4M2R8"/>
<feature type="transmembrane region" description="Helical" evidence="2">
    <location>
        <begin position="68"/>
        <end position="88"/>
    </location>
</feature>
<dbReference type="EMBL" id="JANRHA010000011">
    <property type="protein sequence ID" value="MDG3016136.1"/>
    <property type="molecule type" value="Genomic_DNA"/>
</dbReference>
<evidence type="ECO:0000256" key="2">
    <source>
        <dbReference type="SAM" id="Phobius"/>
    </source>
</evidence>
<accession>A0A9X4M2R8</accession>
<evidence type="ECO:0000313" key="3">
    <source>
        <dbReference type="EMBL" id="MDG3016136.1"/>
    </source>
</evidence>
<keyword evidence="2" id="KW-0812">Transmembrane</keyword>
<feature type="transmembrane region" description="Helical" evidence="2">
    <location>
        <begin position="94"/>
        <end position="111"/>
    </location>
</feature>
<reference evidence="3" key="1">
    <citation type="submission" date="2022-08" db="EMBL/GenBank/DDBJ databases">
        <title>Genome analysis of Corynebacteriales strain.</title>
        <authorList>
            <person name="Lee S.D."/>
        </authorList>
    </citation>
    <scope>NUCLEOTIDE SEQUENCE</scope>
    <source>
        <strain evidence="3">D3-21</strain>
    </source>
</reference>
<evidence type="ECO:0000256" key="1">
    <source>
        <dbReference type="SAM" id="MobiDB-lite"/>
    </source>
</evidence>